<feature type="domain" description="Extensin-like C-terminal" evidence="1">
    <location>
        <begin position="60"/>
        <end position="242"/>
    </location>
</feature>
<comment type="caution">
    <text evidence="2">The sequence shown here is derived from an EMBL/GenBank/DDBJ whole genome shotgun (WGS) entry which is preliminary data.</text>
</comment>
<evidence type="ECO:0000259" key="1">
    <source>
        <dbReference type="Pfam" id="PF06904"/>
    </source>
</evidence>
<name>A0ABY1QQE4_9SPHN</name>
<organism evidence="2 3">
    <name type="scientific">Novosphingobium panipatense</name>
    <dbReference type="NCBI Taxonomy" id="428991"/>
    <lineage>
        <taxon>Bacteria</taxon>
        <taxon>Pseudomonadati</taxon>
        <taxon>Pseudomonadota</taxon>
        <taxon>Alphaproteobacteria</taxon>
        <taxon>Sphingomonadales</taxon>
        <taxon>Sphingomonadaceae</taxon>
        <taxon>Novosphingobium</taxon>
    </lineage>
</organism>
<keyword evidence="3" id="KW-1185">Reference proteome</keyword>
<protein>
    <submittedName>
        <fullName evidence="2">Uncharacterized conserved protein</fullName>
    </submittedName>
</protein>
<gene>
    <name evidence="2" type="ORF">SAMN06296065_10946</name>
</gene>
<accession>A0ABY1QQE4</accession>
<dbReference type="InterPro" id="IPR009683">
    <property type="entry name" value="Extensin-like_C"/>
</dbReference>
<dbReference type="Pfam" id="PF06904">
    <property type="entry name" value="Extensin-like_C"/>
    <property type="match status" value="1"/>
</dbReference>
<dbReference type="EMBL" id="FXUI01000009">
    <property type="protein sequence ID" value="SMP76064.1"/>
    <property type="molecule type" value="Genomic_DNA"/>
</dbReference>
<sequence>MAIFLRLLIVALMLGGIVLGAREWLRRHPEHDPRAPLTLSTPDGWMTARKVAALREDRDQCRAFLRRSGIEETALAPVGTGECRRDDRKVLRAPARFDVALSPRRAQATCAVDAGLARWLNNGVQPAAKALLGQAVVRIEQLGTYSCRRIGGGDEGNWSEHATGNAIDISAFVLADGTRISVLRDWGAAADEPDGKSLFLRTVRDRACAAFSTVLSPEYNAAHADHLHLDQARRGGSWTACR</sequence>
<dbReference type="Proteomes" id="UP001157910">
    <property type="component" value="Unassembled WGS sequence"/>
</dbReference>
<evidence type="ECO:0000313" key="3">
    <source>
        <dbReference type="Proteomes" id="UP001157910"/>
    </source>
</evidence>
<reference evidence="2 3" key="1">
    <citation type="submission" date="2017-05" db="EMBL/GenBank/DDBJ databases">
        <authorList>
            <person name="Varghese N."/>
            <person name="Submissions S."/>
        </authorList>
    </citation>
    <scope>NUCLEOTIDE SEQUENCE [LARGE SCALE GENOMIC DNA]</scope>
    <source>
        <strain evidence="2 3">SM16</strain>
    </source>
</reference>
<dbReference type="RefSeq" id="WP_283406681.1">
    <property type="nucleotide sequence ID" value="NZ_FXUI01000009.1"/>
</dbReference>
<proteinExistence type="predicted"/>
<evidence type="ECO:0000313" key="2">
    <source>
        <dbReference type="EMBL" id="SMP76064.1"/>
    </source>
</evidence>